<evidence type="ECO:0000313" key="2">
    <source>
        <dbReference type="EMBL" id="GGC16047.1"/>
    </source>
</evidence>
<keyword evidence="3" id="KW-1185">Reference proteome</keyword>
<dbReference type="Gene3D" id="1.25.40.390">
    <property type="match status" value="1"/>
</dbReference>
<dbReference type="Pfam" id="PF12771">
    <property type="entry name" value="SusD-like_2"/>
    <property type="match status" value="1"/>
</dbReference>
<proteinExistence type="predicted"/>
<reference evidence="3" key="1">
    <citation type="journal article" date="2019" name="Int. J. Syst. Evol. Microbiol.">
        <title>The Global Catalogue of Microorganisms (GCM) 10K type strain sequencing project: providing services to taxonomists for standard genome sequencing and annotation.</title>
        <authorList>
            <consortium name="The Broad Institute Genomics Platform"/>
            <consortium name="The Broad Institute Genome Sequencing Center for Infectious Disease"/>
            <person name="Wu L."/>
            <person name="Ma J."/>
        </authorList>
    </citation>
    <scope>NUCLEOTIDE SEQUENCE [LARGE SCALE GENOMIC DNA]</scope>
    <source>
        <strain evidence="3">CGMCC 1.15342</strain>
    </source>
</reference>
<accession>A0ABQ1L231</accession>
<feature type="chain" id="PRO_5046101905" description="SusD/RagB family nutrient-binding outer membrane lipoprotein" evidence="1">
    <location>
        <begin position="24"/>
        <end position="533"/>
    </location>
</feature>
<keyword evidence="1" id="KW-0732">Signal</keyword>
<dbReference type="InterPro" id="IPR041662">
    <property type="entry name" value="SusD-like_2"/>
</dbReference>
<dbReference type="SUPFAM" id="SSF48452">
    <property type="entry name" value="TPR-like"/>
    <property type="match status" value="1"/>
</dbReference>
<dbReference type="Proteomes" id="UP000597338">
    <property type="component" value="Unassembled WGS sequence"/>
</dbReference>
<dbReference type="EMBL" id="BMIK01000001">
    <property type="protein sequence ID" value="GGC16047.1"/>
    <property type="molecule type" value="Genomic_DNA"/>
</dbReference>
<organism evidence="2 3">
    <name type="scientific">Parapedobacter defluvii</name>
    <dbReference type="NCBI Taxonomy" id="2045106"/>
    <lineage>
        <taxon>Bacteria</taxon>
        <taxon>Pseudomonadati</taxon>
        <taxon>Bacteroidota</taxon>
        <taxon>Sphingobacteriia</taxon>
        <taxon>Sphingobacteriales</taxon>
        <taxon>Sphingobacteriaceae</taxon>
        <taxon>Parapedobacter</taxon>
    </lineage>
</organism>
<evidence type="ECO:0000256" key="1">
    <source>
        <dbReference type="SAM" id="SignalP"/>
    </source>
</evidence>
<gene>
    <name evidence="2" type="ORF">GCM10011386_04800</name>
</gene>
<evidence type="ECO:0000313" key="3">
    <source>
        <dbReference type="Proteomes" id="UP000597338"/>
    </source>
</evidence>
<evidence type="ECO:0008006" key="4">
    <source>
        <dbReference type="Google" id="ProtNLM"/>
    </source>
</evidence>
<comment type="caution">
    <text evidence="2">The sequence shown here is derived from an EMBL/GenBank/DDBJ whole genome shotgun (WGS) entry which is preliminary data.</text>
</comment>
<protein>
    <recommendedName>
        <fullName evidence="4">SusD/RagB family nutrient-binding outer membrane lipoprotein</fullName>
    </recommendedName>
</protein>
<sequence>MKKFNIKFIICVFSGCLISAVNTSCTKDFEEINTPWKEDQAANINNLFNGVVASLELTWNEQSVANSWIYPITQLGTVIGSSGYRMEAASNDIWKNYYRTLINIRNIERQINESPDAPKLRQIQNMLTILKAYKTFKMTDIFGDIPYTEAGRADEGNAFYTVKFDTQKDIYETLLSELKEAVSTLSTSTDQISLGASETLFNNDIAKWQKFGNSLRLRYAMRMYEVNPDVATQHIQEALALPLFENTEHTGVSPAAQNFTGEGREWSFNSGIYLRMGSTAWNMMSDNNNADGSGIFDQRAKIFFETNANNQWVAKEQNVAGSDGGEPYNIRRDDDWANKGSGNLFSNVNYYFGRDKNIPELIITAAEVYFLKAEAAVRGIGRPVSMVDAKSNYEAGIKSSVDFWTAMAMASEVWTVNKPSALPTSAQLAWISSKPTVAFVTDLSEDEALKLIYAQAWLDNFRQPYEAWALQRRTDKTPKSTNSDNLWQTTYGRYLRLNYADAEYQYNVTNVNAVTGGKSAQDWMATRVWWDVN</sequence>
<name>A0ABQ1L231_9SPHI</name>
<dbReference type="InterPro" id="IPR011990">
    <property type="entry name" value="TPR-like_helical_dom_sf"/>
</dbReference>
<dbReference type="RefSeq" id="WP_188746981.1">
    <property type="nucleotide sequence ID" value="NZ_BMIK01000001.1"/>
</dbReference>
<feature type="signal peptide" evidence="1">
    <location>
        <begin position="1"/>
        <end position="23"/>
    </location>
</feature>